<reference evidence="3" key="1">
    <citation type="submission" date="2022-02" db="EMBL/GenBank/DDBJ databases">
        <authorList>
            <person name="Henning P.M."/>
            <person name="McCubbin A.G."/>
            <person name="Shore J.S."/>
        </authorList>
    </citation>
    <scope>NUCLEOTIDE SEQUENCE</scope>
    <source>
        <strain evidence="3">F60SS</strain>
        <tissue evidence="3">Leaves</tissue>
    </source>
</reference>
<evidence type="ECO:0000256" key="2">
    <source>
        <dbReference type="PROSITE-ProRule" id="PRU00708"/>
    </source>
</evidence>
<dbReference type="PANTHER" id="PTHR24015">
    <property type="entry name" value="OS07G0578800 PROTEIN-RELATED"/>
    <property type="match status" value="1"/>
</dbReference>
<evidence type="ECO:0008006" key="5">
    <source>
        <dbReference type="Google" id="ProtNLM"/>
    </source>
</evidence>
<evidence type="ECO:0000313" key="3">
    <source>
        <dbReference type="EMBL" id="KAJ4840869.1"/>
    </source>
</evidence>
<proteinExistence type="predicted"/>
<comment type="caution">
    <text evidence="3">The sequence shown here is derived from an EMBL/GenBank/DDBJ whole genome shotgun (WGS) entry which is preliminary data.</text>
</comment>
<reference evidence="3" key="2">
    <citation type="journal article" date="2023" name="Plants (Basel)">
        <title>Annotation of the Turnera subulata (Passifloraceae) Draft Genome Reveals the S-Locus Evolved after the Divergence of Turneroideae from Passifloroideae in a Stepwise Manner.</title>
        <authorList>
            <person name="Henning P.M."/>
            <person name="Roalson E.H."/>
            <person name="Mir W."/>
            <person name="McCubbin A.G."/>
            <person name="Shore J.S."/>
        </authorList>
    </citation>
    <scope>NUCLEOTIDE SEQUENCE</scope>
    <source>
        <strain evidence="3">F60SS</strain>
    </source>
</reference>
<dbReference type="Proteomes" id="UP001141552">
    <property type="component" value="Unassembled WGS sequence"/>
</dbReference>
<dbReference type="GO" id="GO:0009451">
    <property type="term" value="P:RNA modification"/>
    <property type="evidence" value="ECO:0007669"/>
    <property type="project" value="InterPro"/>
</dbReference>
<dbReference type="GO" id="GO:0003723">
    <property type="term" value="F:RNA binding"/>
    <property type="evidence" value="ECO:0007669"/>
    <property type="project" value="InterPro"/>
</dbReference>
<gene>
    <name evidence="3" type="ORF">Tsubulata_028666</name>
</gene>
<feature type="repeat" description="PPR" evidence="2">
    <location>
        <begin position="278"/>
        <end position="312"/>
    </location>
</feature>
<feature type="repeat" description="PPR" evidence="2">
    <location>
        <begin position="177"/>
        <end position="211"/>
    </location>
</feature>
<dbReference type="NCBIfam" id="TIGR00756">
    <property type="entry name" value="PPR"/>
    <property type="match status" value="3"/>
</dbReference>
<keyword evidence="4" id="KW-1185">Reference proteome</keyword>
<dbReference type="Pfam" id="PF01535">
    <property type="entry name" value="PPR"/>
    <property type="match status" value="4"/>
</dbReference>
<dbReference type="PROSITE" id="PS51375">
    <property type="entry name" value="PPR"/>
    <property type="match status" value="3"/>
</dbReference>
<name>A0A9Q0JGI9_9ROSI</name>
<dbReference type="OrthoDB" id="185373at2759"/>
<dbReference type="PANTHER" id="PTHR24015:SF739">
    <property type="entry name" value="OS03G0644200 PROTEIN"/>
    <property type="match status" value="1"/>
</dbReference>
<feature type="repeat" description="PPR" evidence="2">
    <location>
        <begin position="44"/>
        <end position="78"/>
    </location>
</feature>
<dbReference type="AlphaFoldDB" id="A0A9Q0JGI9"/>
<dbReference type="FunFam" id="1.25.40.10:FF:000285">
    <property type="entry name" value="Pentatricopeptide repeat-containing protein, chloroplastic"/>
    <property type="match status" value="1"/>
</dbReference>
<organism evidence="3 4">
    <name type="scientific">Turnera subulata</name>
    <dbReference type="NCBI Taxonomy" id="218843"/>
    <lineage>
        <taxon>Eukaryota</taxon>
        <taxon>Viridiplantae</taxon>
        <taxon>Streptophyta</taxon>
        <taxon>Embryophyta</taxon>
        <taxon>Tracheophyta</taxon>
        <taxon>Spermatophyta</taxon>
        <taxon>Magnoliopsida</taxon>
        <taxon>eudicotyledons</taxon>
        <taxon>Gunneridae</taxon>
        <taxon>Pentapetalae</taxon>
        <taxon>rosids</taxon>
        <taxon>fabids</taxon>
        <taxon>Malpighiales</taxon>
        <taxon>Passifloraceae</taxon>
        <taxon>Turnera</taxon>
    </lineage>
</organism>
<dbReference type="InterPro" id="IPR046960">
    <property type="entry name" value="PPR_At4g14850-like_plant"/>
</dbReference>
<accession>A0A9Q0JGI9</accession>
<dbReference type="FunFam" id="1.25.40.10:FF:000073">
    <property type="entry name" value="Pentatricopeptide repeat-containing protein chloroplastic"/>
    <property type="match status" value="1"/>
</dbReference>
<keyword evidence="1" id="KW-0677">Repeat</keyword>
<dbReference type="InterPro" id="IPR002885">
    <property type="entry name" value="PPR_rpt"/>
</dbReference>
<dbReference type="Pfam" id="PF13041">
    <property type="entry name" value="PPR_2"/>
    <property type="match status" value="1"/>
</dbReference>
<evidence type="ECO:0000256" key="1">
    <source>
        <dbReference type="ARBA" id="ARBA00022737"/>
    </source>
</evidence>
<sequence>MQLRGVRANTQTYQQLLDFALNSGSFLECRKLHGYILKAGFDKDSVLFDKLIDAYFELGDLDGVIKLIEDMPDRSVIPWDKILSGFVAEKMSDRVLGLFSCMVRANAAPTKVAFASALRSCGSGDVLFPYVEQIHAKTIRHGFHSCPSICNRLIDLYAKNGFICSARRVFDSLCMKDSGSWLAMISGLVQNGYEAEAIHLFCKMHALEIFPTPYVLSSVLSGCSKIKLFDIGEQLHALVFKFGSSFETYVCNALLTLYSRMGDFISAERVFSQMACKDGVSYNSLISALAQQGFSDRALELFEKMQLDSFKPDCVTVASLLSACASLEDLYKGEQLHSYAIKAGMTSDIIIEGSLLDLYVKCSDLKTAYDFFLTTQTENVVLWNVMLVAYGKLDNLGDSFSLFRQMQIQDACRVGSGFKGTGGSEHLKREKFNQMMFCHIPWKNVFSNMHRLPAFKLSTSAIEGTGVISYWR</sequence>
<dbReference type="EMBL" id="JAKUCV010002927">
    <property type="protein sequence ID" value="KAJ4840869.1"/>
    <property type="molecule type" value="Genomic_DNA"/>
</dbReference>
<dbReference type="Gene3D" id="1.25.40.10">
    <property type="entry name" value="Tetratricopeptide repeat domain"/>
    <property type="match status" value="4"/>
</dbReference>
<protein>
    <recommendedName>
        <fullName evidence="5">Pentacotripeptide-repeat region of PRORP domain-containing protein</fullName>
    </recommendedName>
</protein>
<dbReference type="InterPro" id="IPR011990">
    <property type="entry name" value="TPR-like_helical_dom_sf"/>
</dbReference>
<evidence type="ECO:0000313" key="4">
    <source>
        <dbReference type="Proteomes" id="UP001141552"/>
    </source>
</evidence>